<dbReference type="SUPFAM" id="SSF56112">
    <property type="entry name" value="Protein kinase-like (PK-like)"/>
    <property type="match status" value="1"/>
</dbReference>
<reference evidence="10 11" key="1">
    <citation type="submission" date="2018-01" db="EMBL/GenBank/DDBJ databases">
        <title>Draft genome sequence of Paucibacter aquatile CR182 isolated from freshwater of the Nakdong River.</title>
        <authorList>
            <person name="Choi A."/>
            <person name="Chung E.J."/>
        </authorList>
    </citation>
    <scope>NUCLEOTIDE SEQUENCE [LARGE SCALE GENOMIC DNA]</scope>
    <source>
        <strain evidence="10 11">CR182</strain>
    </source>
</reference>
<feature type="region of interest" description="Disordered" evidence="8">
    <location>
        <begin position="1"/>
        <end position="33"/>
    </location>
</feature>
<dbReference type="Proteomes" id="UP000235916">
    <property type="component" value="Unassembled WGS sequence"/>
</dbReference>
<dbReference type="CDD" id="cd14014">
    <property type="entry name" value="STKc_PknB_like"/>
    <property type="match status" value="1"/>
</dbReference>
<keyword evidence="4 7" id="KW-0547">Nucleotide-binding</keyword>
<dbReference type="PANTHER" id="PTHR43671:SF13">
    <property type="entry name" value="SERINE_THREONINE-PROTEIN KINASE NEK2"/>
    <property type="match status" value="1"/>
</dbReference>
<dbReference type="GO" id="GO:0005524">
    <property type="term" value="F:ATP binding"/>
    <property type="evidence" value="ECO:0007669"/>
    <property type="project" value="UniProtKB-UniRule"/>
</dbReference>
<evidence type="ECO:0000256" key="8">
    <source>
        <dbReference type="SAM" id="MobiDB-lite"/>
    </source>
</evidence>
<keyword evidence="3" id="KW-0808">Transferase</keyword>
<comment type="caution">
    <text evidence="10">The sequence shown here is derived from an EMBL/GenBank/DDBJ whole genome shotgun (WGS) entry which is preliminary data.</text>
</comment>
<dbReference type="PROSITE" id="PS00107">
    <property type="entry name" value="PROTEIN_KINASE_ATP"/>
    <property type="match status" value="1"/>
</dbReference>
<evidence type="ECO:0000256" key="4">
    <source>
        <dbReference type="ARBA" id="ARBA00022741"/>
    </source>
</evidence>
<dbReference type="Pfam" id="PF14326">
    <property type="entry name" value="DUF4384"/>
    <property type="match status" value="1"/>
</dbReference>
<dbReference type="PROSITE" id="PS00109">
    <property type="entry name" value="PROTEIN_KINASE_TYR"/>
    <property type="match status" value="1"/>
</dbReference>
<evidence type="ECO:0000256" key="2">
    <source>
        <dbReference type="ARBA" id="ARBA00012513"/>
    </source>
</evidence>
<sequence length="746" mass="78552">MGGYGLRNGAARAWPSGARTAQRRHAPHTIVGRAGREQRPFACLFTTGVWRPMSVTFVNQNSRHTQMRGTRAGVSQHAMSSDNSDDDRTVIRPLKSPPAGPAPTSGLADMATLISPQAPVSAADLAARAQAPALAPTSPSASPSAASSRAPSASSAGDSGNALPLGTYLGEFELTGVLGEGGFGIVYLAWDHSLERRVALKEYMPAALSARLGNTQVQVKSERHRDTFEAGLKSFVNEAKLLASFDHPSLVKVYRFWEANGTAYMVMPFYEGITLKDKLRELGEPPSEAWLMGLLAPLTEALAVIHTQNCFHRDIAPDNVILVGERQKPLLLDFGAARRVIGDMTQALTVILKPGYAPVEQYAEAPNMKQGPWTDVYALAASMHFAIMGRTPPTSVSRLMSDSYVPLEQAAAGRYSPQFLQALDRALRVRPEDRTASIAALRQDLGLRALSGHESDPDSAPSALDDGTSVSASGAARAKAAPVSTAATAGAVHAPGLTAAADTGAGAGRKRWLALGAALGLAGLGLTAWLGGQGGPGAAPKDSTAALSSGASAASAPPSLTAAPPSEGAETALPRFDPAQAFEDALQRQSPGFAVEVRLAREQFVIGKDRLSFRIKSARDGHVQVLLLGQDGSLLQFLPNAQIPQLKVKAGQELELPPKSWPVDAAEPPGRQEFLVIVSAQPRDYSALSSEREDVFLKLPTGERASSLMRGLAAGSPPFLLGRSVGCTVQACDDYGAARFHADVVR</sequence>
<dbReference type="EMBL" id="POSP01000003">
    <property type="protein sequence ID" value="PND36738.1"/>
    <property type="molecule type" value="Genomic_DNA"/>
</dbReference>
<dbReference type="GO" id="GO:0004713">
    <property type="term" value="F:protein tyrosine kinase activity"/>
    <property type="evidence" value="ECO:0007669"/>
    <property type="project" value="InterPro"/>
</dbReference>
<dbReference type="InterPro" id="IPR000719">
    <property type="entry name" value="Prot_kinase_dom"/>
</dbReference>
<dbReference type="InterPro" id="IPR008266">
    <property type="entry name" value="Tyr_kinase_AS"/>
</dbReference>
<feature type="region of interest" description="Disordered" evidence="8">
    <location>
        <begin position="131"/>
        <end position="159"/>
    </location>
</feature>
<accession>A0A2N8KTE3</accession>
<proteinExistence type="inferred from homology"/>
<feature type="domain" description="Protein kinase" evidence="9">
    <location>
        <begin position="172"/>
        <end position="447"/>
    </location>
</feature>
<comment type="similarity">
    <text evidence="1">Belongs to the protein kinase superfamily. NEK Ser/Thr protein kinase family. NIMA subfamily.</text>
</comment>
<feature type="region of interest" description="Disordered" evidence="8">
    <location>
        <begin position="62"/>
        <end position="107"/>
    </location>
</feature>
<feature type="binding site" evidence="7">
    <location>
        <position position="201"/>
    </location>
    <ligand>
        <name>ATP</name>
        <dbReference type="ChEBI" id="CHEBI:30616"/>
    </ligand>
</feature>
<dbReference type="Gene3D" id="1.10.510.10">
    <property type="entry name" value="Transferase(Phosphotransferase) domain 1"/>
    <property type="match status" value="1"/>
</dbReference>
<keyword evidence="5" id="KW-0418">Kinase</keyword>
<evidence type="ECO:0000313" key="11">
    <source>
        <dbReference type="Proteomes" id="UP000235916"/>
    </source>
</evidence>
<dbReference type="SMART" id="SM00219">
    <property type="entry name" value="TyrKc"/>
    <property type="match status" value="1"/>
</dbReference>
<dbReference type="InterPro" id="IPR017441">
    <property type="entry name" value="Protein_kinase_ATP_BS"/>
</dbReference>
<evidence type="ECO:0000313" key="10">
    <source>
        <dbReference type="EMBL" id="PND36738.1"/>
    </source>
</evidence>
<evidence type="ECO:0000259" key="9">
    <source>
        <dbReference type="PROSITE" id="PS50011"/>
    </source>
</evidence>
<dbReference type="PANTHER" id="PTHR43671">
    <property type="entry name" value="SERINE/THREONINE-PROTEIN KINASE NEK"/>
    <property type="match status" value="1"/>
</dbReference>
<dbReference type="InterPro" id="IPR050660">
    <property type="entry name" value="NEK_Ser/Thr_kinase"/>
</dbReference>
<evidence type="ECO:0000256" key="5">
    <source>
        <dbReference type="ARBA" id="ARBA00022777"/>
    </source>
</evidence>
<evidence type="ECO:0000256" key="3">
    <source>
        <dbReference type="ARBA" id="ARBA00022679"/>
    </source>
</evidence>
<dbReference type="InterPro" id="IPR025493">
    <property type="entry name" value="DUF4384"/>
</dbReference>
<keyword evidence="6 7" id="KW-0067">ATP-binding</keyword>
<feature type="compositionally biased region" description="Low complexity" evidence="8">
    <location>
        <begin position="131"/>
        <end position="156"/>
    </location>
</feature>
<organism evidence="10 11">
    <name type="scientific">Kinneretia aquatilis</name>
    <dbReference type="NCBI Taxonomy" id="2070761"/>
    <lineage>
        <taxon>Bacteria</taxon>
        <taxon>Pseudomonadati</taxon>
        <taxon>Pseudomonadota</taxon>
        <taxon>Betaproteobacteria</taxon>
        <taxon>Burkholderiales</taxon>
        <taxon>Sphaerotilaceae</taxon>
        <taxon>Roseateles</taxon>
    </lineage>
</organism>
<dbReference type="OrthoDB" id="9801841at2"/>
<name>A0A2N8KTE3_9BURK</name>
<dbReference type="InterPro" id="IPR020635">
    <property type="entry name" value="Tyr_kinase_cat_dom"/>
</dbReference>
<evidence type="ECO:0000256" key="6">
    <source>
        <dbReference type="ARBA" id="ARBA00022840"/>
    </source>
</evidence>
<feature type="compositionally biased region" description="Low complexity" evidence="8">
    <location>
        <begin position="458"/>
        <end position="471"/>
    </location>
</feature>
<dbReference type="AlphaFoldDB" id="A0A2N8KTE3"/>
<dbReference type="EC" id="2.7.11.1" evidence="2"/>
<feature type="region of interest" description="Disordered" evidence="8">
    <location>
        <begin position="534"/>
        <end position="572"/>
    </location>
</feature>
<dbReference type="InterPro" id="IPR011009">
    <property type="entry name" value="Kinase-like_dom_sf"/>
</dbReference>
<evidence type="ECO:0000256" key="7">
    <source>
        <dbReference type="PROSITE-ProRule" id="PRU10141"/>
    </source>
</evidence>
<keyword evidence="11" id="KW-1185">Reference proteome</keyword>
<feature type="compositionally biased region" description="Low complexity" evidence="8">
    <location>
        <begin position="538"/>
        <end position="566"/>
    </location>
</feature>
<dbReference type="PROSITE" id="PS50011">
    <property type="entry name" value="PROTEIN_KINASE_DOM"/>
    <property type="match status" value="1"/>
</dbReference>
<dbReference type="GO" id="GO:0004674">
    <property type="term" value="F:protein serine/threonine kinase activity"/>
    <property type="evidence" value="ECO:0007669"/>
    <property type="project" value="UniProtKB-EC"/>
</dbReference>
<evidence type="ECO:0000256" key="1">
    <source>
        <dbReference type="ARBA" id="ARBA00010886"/>
    </source>
</evidence>
<protein>
    <recommendedName>
        <fullName evidence="2">non-specific serine/threonine protein kinase</fullName>
        <ecNumber evidence="2">2.7.11.1</ecNumber>
    </recommendedName>
</protein>
<feature type="region of interest" description="Disordered" evidence="8">
    <location>
        <begin position="450"/>
        <end position="471"/>
    </location>
</feature>
<gene>
    <name evidence="10" type="ORF">C1O66_03725</name>
</gene>
<dbReference type="Pfam" id="PF00069">
    <property type="entry name" value="Pkinase"/>
    <property type="match status" value="1"/>
</dbReference>